<protein>
    <submittedName>
        <fullName evidence="4">Mannose-6-phosphate cation dependent</fullName>
    </submittedName>
</protein>
<evidence type="ECO:0000256" key="1">
    <source>
        <dbReference type="ARBA" id="ARBA00023180"/>
    </source>
</evidence>
<evidence type="ECO:0000313" key="4">
    <source>
        <dbReference type="EMBL" id="KOO23315.1"/>
    </source>
</evidence>
<dbReference type="GO" id="GO:0000139">
    <property type="term" value="C:Golgi membrane"/>
    <property type="evidence" value="ECO:0007669"/>
    <property type="project" value="UniProtKB-SubCell"/>
</dbReference>
<dbReference type="OrthoDB" id="29460at2759"/>
<dbReference type="Gene3D" id="2.70.130.10">
    <property type="entry name" value="Mannose-6-phosphate receptor binding domain"/>
    <property type="match status" value="1"/>
</dbReference>
<keyword evidence="2" id="KW-1133">Transmembrane helix</keyword>
<reference evidence="5" key="1">
    <citation type="journal article" date="2015" name="PLoS Genet.">
        <title>Genome Sequence and Transcriptome Analyses of Chrysochromulina tobin: Metabolic Tools for Enhanced Algal Fitness in the Prominent Order Prymnesiales (Haptophyceae).</title>
        <authorList>
            <person name="Hovde B.T."/>
            <person name="Deodato C.R."/>
            <person name="Hunsperger H.M."/>
            <person name="Ryken S.A."/>
            <person name="Yost W."/>
            <person name="Jha R.K."/>
            <person name="Patterson J."/>
            <person name="Monnat R.J. Jr."/>
            <person name="Barlow S.B."/>
            <person name="Starkenburg S.R."/>
            <person name="Cattolico R.A."/>
        </authorList>
    </citation>
    <scope>NUCLEOTIDE SEQUENCE</scope>
    <source>
        <strain evidence="5">CCMP291</strain>
    </source>
</reference>
<comment type="caution">
    <text evidence="4">The sequence shown here is derived from an EMBL/GenBank/DDBJ whole genome shotgun (WGS) entry which is preliminary data.</text>
</comment>
<dbReference type="Proteomes" id="UP000037460">
    <property type="component" value="Unassembled WGS sequence"/>
</dbReference>
<keyword evidence="1" id="KW-0325">Glycoprotein</keyword>
<keyword evidence="3" id="KW-0732">Signal</keyword>
<dbReference type="AlphaFoldDB" id="A0A0M0J9Z7"/>
<gene>
    <name evidence="4" type="ORF">Ctob_000207</name>
</gene>
<dbReference type="PANTHER" id="PTHR15071:SF0">
    <property type="entry name" value="MANNOSE 6-PHOSPHATE RECEPTOR-LIKE PROTEIN 1"/>
    <property type="match status" value="1"/>
</dbReference>
<dbReference type="Pfam" id="PF02157">
    <property type="entry name" value="Man-6-P_recep"/>
    <property type="match status" value="1"/>
</dbReference>
<organism evidence="4 5">
    <name type="scientific">Chrysochromulina tobinii</name>
    <dbReference type="NCBI Taxonomy" id="1460289"/>
    <lineage>
        <taxon>Eukaryota</taxon>
        <taxon>Haptista</taxon>
        <taxon>Haptophyta</taxon>
        <taxon>Prymnesiophyceae</taxon>
        <taxon>Prymnesiales</taxon>
        <taxon>Chrysochromulinaceae</taxon>
        <taxon>Chrysochromulina</taxon>
    </lineage>
</organism>
<sequence>MRAPPSSLARAPAPLQYLLLLCSAASVGASEPPVPPAGTPRYCKPLDLSKPCNVECDGPPGGDLPIYQFDLTPFQTKLQQENGNGPYVPAGDSFYTMPCMALTAVTCRQKSTSAAVQYFGPPEPPGHFSDDCASLGEFNWDNCTLTETAGKFGLLCGFVHGDADKSLERRVDIIYTCAPGNPTVQGQDQGSLQYVITFSGAAACGVLWVKPMSIGWIILITLPVLFLLYVVGGCIYNVKLVGKKPGLTAFPQIQYWKMLPGLVKDGCNYTYVTLRKTYYEKIRGGSVPLDGTLTARLAAPEEVQHDDRT</sequence>
<dbReference type="InterPro" id="IPR028927">
    <property type="entry name" value="Man-6-P_rcpt"/>
</dbReference>
<evidence type="ECO:0000256" key="3">
    <source>
        <dbReference type="SAM" id="SignalP"/>
    </source>
</evidence>
<accession>A0A0M0J9Z7</accession>
<proteinExistence type="predicted"/>
<feature type="transmembrane region" description="Helical" evidence="2">
    <location>
        <begin position="216"/>
        <end position="238"/>
    </location>
</feature>
<feature type="signal peptide" evidence="3">
    <location>
        <begin position="1"/>
        <end position="29"/>
    </location>
</feature>
<evidence type="ECO:0000256" key="2">
    <source>
        <dbReference type="SAM" id="Phobius"/>
    </source>
</evidence>
<feature type="chain" id="PRO_5005601664" evidence="3">
    <location>
        <begin position="30"/>
        <end position="309"/>
    </location>
</feature>
<name>A0A0M0J9Z7_9EUKA</name>
<evidence type="ECO:0000313" key="5">
    <source>
        <dbReference type="Proteomes" id="UP000037460"/>
    </source>
</evidence>
<dbReference type="PANTHER" id="PTHR15071">
    <property type="entry name" value="MANNOSE-6-PHOSPHATE RECEPTOR FAMILY MEMBER"/>
    <property type="match status" value="1"/>
</dbReference>
<dbReference type="InterPro" id="IPR009011">
    <property type="entry name" value="Man6P_isomerase_rcpt-bd_dom_sf"/>
</dbReference>
<keyword evidence="5" id="KW-1185">Reference proteome</keyword>
<dbReference type="EMBL" id="JWZX01003203">
    <property type="protein sequence ID" value="KOO23315.1"/>
    <property type="molecule type" value="Genomic_DNA"/>
</dbReference>
<keyword evidence="2" id="KW-0472">Membrane</keyword>
<keyword evidence="2" id="KW-0812">Transmembrane</keyword>